<dbReference type="Proteomes" id="UP000075531">
    <property type="component" value="Unassembled WGS sequence"/>
</dbReference>
<evidence type="ECO:0000259" key="1">
    <source>
        <dbReference type="Pfam" id="PF01890"/>
    </source>
</evidence>
<evidence type="ECO:0000313" key="5">
    <source>
        <dbReference type="Proteomes" id="UP000075531"/>
    </source>
</evidence>
<sequence length="416" mass="47150">MMNIGDNTKLAIISVTNNGDRIAHKISNYYDADIYSRMYIKKNGIKKIVAKAFKKYRGIIFIASTGIAIRAIAPFLKNKREDPAVISIDNSGKYVISLVSGHLGGANELSLKIANIIDAEPIITTATDNLGIIAPDIIAKNNGLIIDDFRICKHIASLLVYGKKVLFIDEDEIIRLPVGYVGRFKYDGCDYGKCEYNNNRYIHNNGECIDYKNEYKDKNKDKNREYVDKNNEYDYVYEDNKCVYNYYGKIEGVVLITNKLNTNDVLVREIGNMHIGTNIPILKLIRRNIVLGIGCRKNYDSLKMKENVLLELEKYNIDKKAVNIISTIEIKKDEKAIIELANYLKCSINIFTVNEVKNVHKNYIGSDFVERAIGVRAVCEPCVELTNAHLLTGKIKCDGMTLCLGKIKSKRFKEIL</sequence>
<feature type="domain" description="Cobalamin biosynthesis central region" evidence="3">
    <location>
        <begin position="133"/>
        <end position="260"/>
    </location>
</feature>
<dbReference type="InterPro" id="IPR021744">
    <property type="entry name" value="CbiG_N"/>
</dbReference>
<dbReference type="InterPro" id="IPR021745">
    <property type="entry name" value="CbiG_mid"/>
</dbReference>
<dbReference type="Pfam" id="PF11760">
    <property type="entry name" value="CbiG_N"/>
    <property type="match status" value="1"/>
</dbReference>
<dbReference type="PANTHER" id="PTHR37477">
    <property type="entry name" value="COBALT-PRECORRIN-5A HYDROLASE"/>
    <property type="match status" value="1"/>
</dbReference>
<dbReference type="InterPro" id="IPR036518">
    <property type="entry name" value="CobE/GbiG_C_sf"/>
</dbReference>
<evidence type="ECO:0000313" key="4">
    <source>
        <dbReference type="EMBL" id="KYH35511.1"/>
    </source>
</evidence>
<dbReference type="PANTHER" id="PTHR37477:SF1">
    <property type="entry name" value="COBALT-PRECORRIN-5A HYDROLASE"/>
    <property type="match status" value="1"/>
</dbReference>
<dbReference type="Pfam" id="PF11761">
    <property type="entry name" value="CbiG_mid"/>
    <property type="match status" value="1"/>
</dbReference>
<protein>
    <submittedName>
        <fullName evidence="4">Cobalamin biosynthesis protein CbiG</fullName>
    </submittedName>
</protein>
<dbReference type="InterPro" id="IPR038029">
    <property type="entry name" value="GbiG_N_sf"/>
</dbReference>
<evidence type="ECO:0000259" key="3">
    <source>
        <dbReference type="Pfam" id="PF11761"/>
    </source>
</evidence>
<dbReference type="Pfam" id="PF01890">
    <property type="entry name" value="CbiG_C"/>
    <property type="match status" value="1"/>
</dbReference>
<dbReference type="GO" id="GO:0009236">
    <property type="term" value="P:cobalamin biosynthetic process"/>
    <property type="evidence" value="ECO:0007669"/>
    <property type="project" value="InterPro"/>
</dbReference>
<gene>
    <name evidence="4" type="ORF">CLTEP_04500</name>
</gene>
<accession>A0A151B6E5</accession>
<dbReference type="NCBIfam" id="NF004466">
    <property type="entry name" value="PRK05788.1-4"/>
    <property type="match status" value="1"/>
</dbReference>
<feature type="domain" description="CobE/GbiG C-terminal" evidence="1">
    <location>
        <begin position="289"/>
        <end position="404"/>
    </location>
</feature>
<dbReference type="STRING" id="1121338.CLTEP_04500"/>
<proteinExistence type="predicted"/>
<dbReference type="SUPFAM" id="SSF159672">
    <property type="entry name" value="CbiG N-terminal domain-like"/>
    <property type="match status" value="1"/>
</dbReference>
<comment type="caution">
    <text evidence="4">The sequence shown here is derived from an EMBL/GenBank/DDBJ whole genome shotgun (WGS) entry which is preliminary data.</text>
</comment>
<keyword evidence="5" id="KW-1185">Reference proteome</keyword>
<dbReference type="InterPro" id="IPR052553">
    <property type="entry name" value="CbiG_hydrolase"/>
</dbReference>
<reference evidence="4 5" key="1">
    <citation type="submission" date="2016-02" db="EMBL/GenBank/DDBJ databases">
        <title>Genome sequence of Clostridium tepidiprofundi DSM 19306.</title>
        <authorList>
            <person name="Poehlein A."/>
            <person name="Daniel R."/>
        </authorList>
    </citation>
    <scope>NUCLEOTIDE SEQUENCE [LARGE SCALE GENOMIC DNA]</scope>
    <source>
        <strain evidence="4 5">DSM 19306</strain>
    </source>
</reference>
<dbReference type="SUPFAM" id="SSF159664">
    <property type="entry name" value="CobE/GbiG C-terminal domain-like"/>
    <property type="match status" value="1"/>
</dbReference>
<dbReference type="Gene3D" id="3.30.420.180">
    <property type="entry name" value="CobE/GbiG C-terminal domain"/>
    <property type="match status" value="1"/>
</dbReference>
<dbReference type="AlphaFoldDB" id="A0A151B6E5"/>
<organism evidence="4 5">
    <name type="scientific">Clostridium tepidiprofundi DSM 19306</name>
    <dbReference type="NCBI Taxonomy" id="1121338"/>
    <lineage>
        <taxon>Bacteria</taxon>
        <taxon>Bacillati</taxon>
        <taxon>Bacillota</taxon>
        <taxon>Clostridia</taxon>
        <taxon>Eubacteriales</taxon>
        <taxon>Clostridiaceae</taxon>
        <taxon>Clostridium</taxon>
    </lineage>
</organism>
<dbReference type="Gene3D" id="3.40.50.11220">
    <property type="match status" value="1"/>
</dbReference>
<name>A0A151B6E5_9CLOT</name>
<evidence type="ECO:0000259" key="2">
    <source>
        <dbReference type="Pfam" id="PF11760"/>
    </source>
</evidence>
<dbReference type="EMBL" id="LTBA01000002">
    <property type="protein sequence ID" value="KYH35511.1"/>
    <property type="molecule type" value="Genomic_DNA"/>
</dbReference>
<dbReference type="InterPro" id="IPR002750">
    <property type="entry name" value="CobE/GbiG_C"/>
</dbReference>
<dbReference type="PATRIC" id="fig|1121338.3.peg.455"/>
<feature type="domain" description="Cobalamin synthesis G N-terminal" evidence="2">
    <location>
        <begin position="48"/>
        <end position="128"/>
    </location>
</feature>